<reference evidence="9 11" key="1">
    <citation type="submission" date="2015-10" db="EMBL/GenBank/DDBJ databases">
        <title>Draft genome sequence of Salegentibacter salinarum KCTC 12975.</title>
        <authorList>
            <person name="Lin W."/>
            <person name="Zheng Q."/>
        </authorList>
    </citation>
    <scope>NUCLEOTIDE SEQUENCE [LARGE SCALE GENOMIC DNA]</scope>
    <source>
        <strain evidence="9 11">KCTC 12974</strain>
    </source>
</reference>
<keyword evidence="5 6" id="KW-0472">Membrane</keyword>
<feature type="transmembrane region" description="Helical" evidence="6">
    <location>
        <begin position="67"/>
        <end position="85"/>
    </location>
</feature>
<name>A0A2N0U079_9FLAO</name>
<accession>A0A2N0U079</accession>
<keyword evidence="3 6" id="KW-0812">Transmembrane</keyword>
<dbReference type="Proteomes" id="UP000176009">
    <property type="component" value="Unassembled WGS sequence"/>
</dbReference>
<keyword evidence="4 6" id="KW-1133">Transmembrane helix</keyword>
<keyword evidence="10" id="KW-1185">Reference proteome</keyword>
<reference evidence="8 10" key="2">
    <citation type="submission" date="2016-09" db="EMBL/GenBank/DDBJ databases">
        <title>Genome Sequence of Salegentibacter salarius,Isolated from a Marine Solar Saltern of the Yellow Sea in South Korea.</title>
        <authorList>
            <person name="Zheng Q."/>
            <person name="Liu Y."/>
        </authorList>
    </citation>
    <scope>NUCLEOTIDE SEQUENCE [LARGE SCALE GENOMIC DNA]</scope>
    <source>
        <strain evidence="8 10">KCTC 12974</strain>
    </source>
</reference>
<evidence type="ECO:0000313" key="9">
    <source>
        <dbReference type="EMBL" id="PKD20298.1"/>
    </source>
</evidence>
<evidence type="ECO:0000313" key="10">
    <source>
        <dbReference type="Proteomes" id="UP000176009"/>
    </source>
</evidence>
<evidence type="ECO:0000256" key="5">
    <source>
        <dbReference type="ARBA" id="ARBA00023136"/>
    </source>
</evidence>
<keyword evidence="2" id="KW-1003">Cell membrane</keyword>
<feature type="transmembrane region" description="Helical" evidence="6">
    <location>
        <begin position="37"/>
        <end position="55"/>
    </location>
</feature>
<dbReference type="GO" id="GO:0005886">
    <property type="term" value="C:plasma membrane"/>
    <property type="evidence" value="ECO:0007669"/>
    <property type="project" value="UniProtKB-SubCell"/>
</dbReference>
<gene>
    <name evidence="9" type="ORF">APR40_09430</name>
    <name evidence="8" type="ORF">BHS39_09445</name>
</gene>
<dbReference type="EMBL" id="LKTR01000009">
    <property type="protein sequence ID" value="PKD20298.1"/>
    <property type="molecule type" value="Genomic_DNA"/>
</dbReference>
<comment type="subcellular location">
    <subcellularLocation>
        <location evidence="1">Cell membrane</location>
        <topology evidence="1">Multi-pass membrane protein</topology>
    </subcellularLocation>
</comment>
<feature type="domain" description="Cardiolipin synthase N-terminal" evidence="7">
    <location>
        <begin position="48"/>
        <end position="85"/>
    </location>
</feature>
<dbReference type="Proteomes" id="UP000232533">
    <property type="component" value="Unassembled WGS sequence"/>
</dbReference>
<dbReference type="EMBL" id="MJBR01000007">
    <property type="protein sequence ID" value="OEY73377.1"/>
    <property type="molecule type" value="Genomic_DNA"/>
</dbReference>
<evidence type="ECO:0000256" key="1">
    <source>
        <dbReference type="ARBA" id="ARBA00004651"/>
    </source>
</evidence>
<dbReference type="InterPro" id="IPR027379">
    <property type="entry name" value="CLS_N"/>
</dbReference>
<dbReference type="AlphaFoldDB" id="A0A2N0U079"/>
<evidence type="ECO:0000256" key="6">
    <source>
        <dbReference type="SAM" id="Phobius"/>
    </source>
</evidence>
<comment type="caution">
    <text evidence="9">The sequence shown here is derived from an EMBL/GenBank/DDBJ whole genome shotgun (WGS) entry which is preliminary data.</text>
</comment>
<evidence type="ECO:0000256" key="2">
    <source>
        <dbReference type="ARBA" id="ARBA00022475"/>
    </source>
</evidence>
<evidence type="ECO:0000256" key="4">
    <source>
        <dbReference type="ARBA" id="ARBA00022989"/>
    </source>
</evidence>
<evidence type="ECO:0000256" key="3">
    <source>
        <dbReference type="ARBA" id="ARBA00022692"/>
    </source>
</evidence>
<evidence type="ECO:0000313" key="8">
    <source>
        <dbReference type="EMBL" id="OEY73377.1"/>
    </source>
</evidence>
<protein>
    <recommendedName>
        <fullName evidence="7">Cardiolipin synthase N-terminal domain-containing protein</fullName>
    </recommendedName>
</protein>
<proteinExistence type="predicted"/>
<evidence type="ECO:0000313" key="11">
    <source>
        <dbReference type="Proteomes" id="UP000232533"/>
    </source>
</evidence>
<sequence length="102" mass="12420">MHTFIKYRVLVSVIFYILWGSDFVANVLDLNKETTSFINWTTVVILFIFWLFILIDMIKQNLKDKTFWILSMFFVPFFAPVVYLFRRNKLLHLQNNMFRKAK</sequence>
<organism evidence="9 11">
    <name type="scientific">Salegentibacter salarius</name>
    <dbReference type="NCBI Taxonomy" id="435906"/>
    <lineage>
        <taxon>Bacteria</taxon>
        <taxon>Pseudomonadati</taxon>
        <taxon>Bacteroidota</taxon>
        <taxon>Flavobacteriia</taxon>
        <taxon>Flavobacteriales</taxon>
        <taxon>Flavobacteriaceae</taxon>
        <taxon>Salegentibacter</taxon>
    </lineage>
</organism>
<dbReference type="Pfam" id="PF13396">
    <property type="entry name" value="PLDc_N"/>
    <property type="match status" value="1"/>
</dbReference>
<evidence type="ECO:0000259" key="7">
    <source>
        <dbReference type="Pfam" id="PF13396"/>
    </source>
</evidence>